<evidence type="ECO:0000256" key="3">
    <source>
        <dbReference type="SAM" id="MobiDB-lite"/>
    </source>
</evidence>
<evidence type="ECO:0000313" key="5">
    <source>
        <dbReference type="Proteomes" id="UP000037460"/>
    </source>
</evidence>
<dbReference type="EMBL" id="JWZX01002939">
    <property type="protein sequence ID" value="KOO25708.1"/>
    <property type="molecule type" value="Genomic_DNA"/>
</dbReference>
<protein>
    <submittedName>
        <fullName evidence="4">Uncharacterized protein</fullName>
    </submittedName>
</protein>
<organism evidence="4 5">
    <name type="scientific">Chrysochromulina tobinii</name>
    <dbReference type="NCBI Taxonomy" id="1460289"/>
    <lineage>
        <taxon>Eukaryota</taxon>
        <taxon>Haptista</taxon>
        <taxon>Haptophyta</taxon>
        <taxon>Prymnesiophyceae</taxon>
        <taxon>Prymnesiales</taxon>
        <taxon>Chrysochromulinaceae</taxon>
        <taxon>Chrysochromulina</taxon>
    </lineage>
</organism>
<sequence length="371" mass="39357">MPARAFRRRRKADEEGAPADETAQPVAVPPAKKAKPKQVSSGGGAALSFDLEDEGEAFQVSKKKKKLARLEIPSRDGDNDAEPAGASRTGAYTAEMLAKLRASQQFRAAPSGKDDGEPLAGDVLPGEAEGAGGDAVPDAEAIRIARARRERARREGKEIEEDAAADSQTERYIALLPRRRRPGEVGEDEEEGEEGDEGGGASKGESRQVREEDVDEEDTIFESQQGPRLAFGRPLEEDANGRGGIVGLGADGSSGGGSGTAAADAAAEEAIAERAARVRQELDGTQRLLEASADDVTRLEDVLDTALGDFGLLQRAQAYTEDLLDCLQEKAPLIERAEAALHAALEQGSRAHRDAFEVLEAAERARAQVVL</sequence>
<proteinExistence type="predicted"/>
<dbReference type="PANTHER" id="PTHR12214:SF0">
    <property type="entry name" value="LD29489P"/>
    <property type="match status" value="1"/>
</dbReference>
<reference evidence="5" key="1">
    <citation type="journal article" date="2015" name="PLoS Genet.">
        <title>Genome Sequence and Transcriptome Analyses of Chrysochromulina tobin: Metabolic Tools for Enhanced Algal Fitness in the Prominent Order Prymnesiales (Haptophyceae).</title>
        <authorList>
            <person name="Hovde B.T."/>
            <person name="Deodato C.R."/>
            <person name="Hunsperger H.M."/>
            <person name="Ryken S.A."/>
            <person name="Yost W."/>
            <person name="Jha R.K."/>
            <person name="Patterson J."/>
            <person name="Monnat R.J. Jr."/>
            <person name="Barlow S.B."/>
            <person name="Starkenburg S.R."/>
            <person name="Cattolico R.A."/>
        </authorList>
    </citation>
    <scope>NUCLEOTIDE SEQUENCE</scope>
    <source>
        <strain evidence="5">CCMP291</strain>
    </source>
</reference>
<dbReference type="GO" id="GO:0000398">
    <property type="term" value="P:mRNA splicing, via spliceosome"/>
    <property type="evidence" value="ECO:0007669"/>
    <property type="project" value="InterPro"/>
</dbReference>
<keyword evidence="5" id="KW-1185">Reference proteome</keyword>
<evidence type="ECO:0000256" key="2">
    <source>
        <dbReference type="ARBA" id="ARBA00023242"/>
    </source>
</evidence>
<evidence type="ECO:0000256" key="1">
    <source>
        <dbReference type="ARBA" id="ARBA00004123"/>
    </source>
</evidence>
<dbReference type="PANTHER" id="PTHR12214">
    <property type="entry name" value="GC-RICH SEQUENCE DNA-BINDING FACTOR"/>
    <property type="match status" value="1"/>
</dbReference>
<comment type="subcellular location">
    <subcellularLocation>
        <location evidence="1">Nucleus</location>
    </subcellularLocation>
</comment>
<feature type="compositionally biased region" description="Basic and acidic residues" evidence="3">
    <location>
        <begin position="68"/>
        <end position="78"/>
    </location>
</feature>
<feature type="region of interest" description="Disordered" evidence="3">
    <location>
        <begin position="104"/>
        <end position="244"/>
    </location>
</feature>
<feature type="compositionally biased region" description="Basic residues" evidence="3">
    <location>
        <begin position="1"/>
        <end position="10"/>
    </location>
</feature>
<evidence type="ECO:0000313" key="4">
    <source>
        <dbReference type="EMBL" id="KOO25708.1"/>
    </source>
</evidence>
<feature type="non-terminal residue" evidence="4">
    <location>
        <position position="371"/>
    </location>
</feature>
<dbReference type="Proteomes" id="UP000037460">
    <property type="component" value="Unassembled WGS sequence"/>
</dbReference>
<feature type="compositionally biased region" description="Acidic residues" evidence="3">
    <location>
        <begin position="185"/>
        <end position="197"/>
    </location>
</feature>
<accession>A0A0M0JHI9</accession>
<comment type="caution">
    <text evidence="4">The sequence shown here is derived from an EMBL/GenBank/DDBJ whole genome shotgun (WGS) entry which is preliminary data.</text>
</comment>
<gene>
    <name evidence="4" type="ORF">Ctob_003670</name>
</gene>
<keyword evidence="2" id="KW-0539">Nucleus</keyword>
<dbReference type="AlphaFoldDB" id="A0A0M0JHI9"/>
<name>A0A0M0JHI9_9EUKA</name>
<feature type="region of interest" description="Disordered" evidence="3">
    <location>
        <begin position="1"/>
        <end position="90"/>
    </location>
</feature>
<dbReference type="GO" id="GO:0003677">
    <property type="term" value="F:DNA binding"/>
    <property type="evidence" value="ECO:0007669"/>
    <property type="project" value="InterPro"/>
</dbReference>
<dbReference type="GO" id="GO:0005634">
    <property type="term" value="C:nucleus"/>
    <property type="evidence" value="ECO:0007669"/>
    <property type="project" value="UniProtKB-SubCell"/>
</dbReference>
<dbReference type="InterPro" id="IPR012890">
    <property type="entry name" value="GCFC2-like"/>
</dbReference>